<proteinExistence type="predicted"/>
<dbReference type="EMBL" id="JADLJS010000003">
    <property type="protein sequence ID" value="MBF8644600.1"/>
    <property type="molecule type" value="Genomic_DNA"/>
</dbReference>
<comment type="caution">
    <text evidence="1">The sequence shown here is derived from an EMBL/GenBank/DDBJ whole genome shotgun (WGS) entry which is preliminary data.</text>
</comment>
<gene>
    <name evidence="1" type="ORF">IRZ77_03370</name>
</gene>
<dbReference type="RefSeq" id="WP_196172867.1">
    <property type="nucleotide sequence ID" value="NZ_JADLJR010000006.1"/>
</dbReference>
<name>A0ABS0FW67_9PSED</name>
<sequence length="298" mass="33752">MDMMRFHDLYLRLYTEDLQANGEELLDQFFALWSEAEESGIDLDTLNEEADDCFHRIAETRLFPLAACKWIGELGRVGISKPLLHHVSVRYLQHPELLRFQLPEGLELSALSAASRMCVMNVPVPVSLGWILSLNEDLPTSSRLTSTTAKIVGHLTTEYPGTCMRLLKSENSPFAHSQIAQDALERLVAAGTALEDLPYLTELEMPPAMERSFRYLRRNESRTVTDHAHEHSLFGTVTAQHFKYASSIAMEYVANGEATDMTVPMFTHEMSLELPQTWIADPLRYALMMNSLWNGSDE</sequence>
<reference evidence="1 2" key="1">
    <citation type="submission" date="2020-10" db="EMBL/GenBank/DDBJ databases">
        <title>Genome sequences of Pseudomonas isolates.</title>
        <authorList>
            <person name="Wessels L."/>
            <person name="Reich F."/>
            <person name="Hammerl J."/>
        </authorList>
    </citation>
    <scope>NUCLEOTIDE SEQUENCE [LARGE SCALE GENOMIC DNA]</scope>
    <source>
        <strain evidence="1 2">20-MO00628-0</strain>
    </source>
</reference>
<accession>A0ABS0FW67</accession>
<organism evidence="1 2">
    <name type="scientific">Pseudomonas pudica</name>
    <dbReference type="NCBI Taxonomy" id="272772"/>
    <lineage>
        <taxon>Bacteria</taxon>
        <taxon>Pseudomonadati</taxon>
        <taxon>Pseudomonadota</taxon>
        <taxon>Gammaproteobacteria</taxon>
        <taxon>Pseudomonadales</taxon>
        <taxon>Pseudomonadaceae</taxon>
        <taxon>Pseudomonas</taxon>
    </lineage>
</organism>
<dbReference type="Proteomes" id="UP000639294">
    <property type="component" value="Unassembled WGS sequence"/>
</dbReference>
<protein>
    <submittedName>
        <fullName evidence="1">Uncharacterized protein</fullName>
    </submittedName>
</protein>
<keyword evidence="2" id="KW-1185">Reference proteome</keyword>
<evidence type="ECO:0000313" key="2">
    <source>
        <dbReference type="Proteomes" id="UP000639294"/>
    </source>
</evidence>
<evidence type="ECO:0000313" key="1">
    <source>
        <dbReference type="EMBL" id="MBF8644600.1"/>
    </source>
</evidence>